<sequence>MSFVCLFEYDRCPCFSAYHFASLDSPEYDNSTDTTLLASFMRNRQLLNDRSIWTIFVDHIRNMSFWFSYFRPKRIEEEDENEKVDEEVVEEEELQPSPSYVPELPGLDEEQKAQIREVSFDGYFLGRQYESLIL</sequence>
<dbReference type="WBParaSite" id="ALUE_0000012301-mRNA-1">
    <property type="protein sequence ID" value="ALUE_0000012301-mRNA-1"/>
    <property type="gene ID" value="ALUE_0000012301"/>
</dbReference>
<feature type="region of interest" description="Disordered" evidence="1">
    <location>
        <begin position="76"/>
        <end position="106"/>
    </location>
</feature>
<reference evidence="3" key="1">
    <citation type="submission" date="2017-02" db="UniProtKB">
        <authorList>
            <consortium name="WormBaseParasite"/>
        </authorList>
    </citation>
    <scope>IDENTIFICATION</scope>
</reference>
<dbReference type="AlphaFoldDB" id="A0A0M3HF28"/>
<accession>A0A0M3HF28</accession>
<keyword evidence="2" id="KW-1185">Reference proteome</keyword>
<evidence type="ECO:0000313" key="2">
    <source>
        <dbReference type="Proteomes" id="UP000036681"/>
    </source>
</evidence>
<organism evidence="2 3">
    <name type="scientific">Ascaris lumbricoides</name>
    <name type="common">Giant roundworm</name>
    <dbReference type="NCBI Taxonomy" id="6252"/>
    <lineage>
        <taxon>Eukaryota</taxon>
        <taxon>Metazoa</taxon>
        <taxon>Ecdysozoa</taxon>
        <taxon>Nematoda</taxon>
        <taxon>Chromadorea</taxon>
        <taxon>Rhabditida</taxon>
        <taxon>Spirurina</taxon>
        <taxon>Ascaridomorpha</taxon>
        <taxon>Ascaridoidea</taxon>
        <taxon>Ascarididae</taxon>
        <taxon>Ascaris</taxon>
    </lineage>
</organism>
<dbReference type="Proteomes" id="UP000036681">
    <property type="component" value="Unplaced"/>
</dbReference>
<protein>
    <submittedName>
        <fullName evidence="3">BSD domain-containing protein</fullName>
    </submittedName>
</protein>
<evidence type="ECO:0000313" key="3">
    <source>
        <dbReference type="WBParaSite" id="ALUE_0000012301-mRNA-1"/>
    </source>
</evidence>
<proteinExistence type="predicted"/>
<name>A0A0M3HF28_ASCLU</name>
<feature type="compositionally biased region" description="Acidic residues" evidence="1">
    <location>
        <begin position="77"/>
        <end position="94"/>
    </location>
</feature>
<evidence type="ECO:0000256" key="1">
    <source>
        <dbReference type="SAM" id="MobiDB-lite"/>
    </source>
</evidence>